<feature type="compositionally biased region" description="Acidic residues" evidence="1">
    <location>
        <begin position="261"/>
        <end position="274"/>
    </location>
</feature>
<proteinExistence type="predicted"/>
<dbReference type="VEuPathDB" id="FungiDB:NECHADRAFT_77643"/>
<organism evidence="2 3">
    <name type="scientific">Fusarium vanettenii (strain ATCC MYA-4622 / CBS 123669 / FGSC 9596 / NRRL 45880 / 77-13-4)</name>
    <name type="common">Fusarium solani subsp. pisi</name>
    <dbReference type="NCBI Taxonomy" id="660122"/>
    <lineage>
        <taxon>Eukaryota</taxon>
        <taxon>Fungi</taxon>
        <taxon>Dikarya</taxon>
        <taxon>Ascomycota</taxon>
        <taxon>Pezizomycotina</taxon>
        <taxon>Sordariomycetes</taxon>
        <taxon>Hypocreomycetidae</taxon>
        <taxon>Hypocreales</taxon>
        <taxon>Nectriaceae</taxon>
        <taxon>Fusarium</taxon>
        <taxon>Fusarium solani species complex</taxon>
        <taxon>Fusarium vanettenii</taxon>
    </lineage>
</organism>
<dbReference type="GeneID" id="9663805"/>
<name>C7YLT0_FUSV7</name>
<dbReference type="KEGG" id="nhe:NECHADRAFT_77643"/>
<dbReference type="EMBL" id="GG698897">
    <property type="protein sequence ID" value="EEU46828.1"/>
    <property type="molecule type" value="Genomic_DNA"/>
</dbReference>
<dbReference type="OrthoDB" id="5101096at2759"/>
<gene>
    <name evidence="2" type="ORF">NECHADRAFT_77643</name>
</gene>
<keyword evidence="3" id="KW-1185">Reference proteome</keyword>
<dbReference type="RefSeq" id="XP_003052541.1">
    <property type="nucleotide sequence ID" value="XM_003052495.1"/>
</dbReference>
<evidence type="ECO:0000313" key="2">
    <source>
        <dbReference type="EMBL" id="EEU46828.1"/>
    </source>
</evidence>
<feature type="region of interest" description="Disordered" evidence="1">
    <location>
        <begin position="134"/>
        <end position="277"/>
    </location>
</feature>
<accession>C7YLT0</accession>
<feature type="compositionally biased region" description="Low complexity" evidence="1">
    <location>
        <begin position="180"/>
        <end position="197"/>
    </location>
</feature>
<reference evidence="2 3" key="1">
    <citation type="journal article" date="2009" name="PLoS Genet.">
        <title>The genome of Nectria haematococca: contribution of supernumerary chromosomes to gene expansion.</title>
        <authorList>
            <person name="Coleman J.J."/>
            <person name="Rounsley S.D."/>
            <person name="Rodriguez-Carres M."/>
            <person name="Kuo A."/>
            <person name="Wasmann C.C."/>
            <person name="Grimwood J."/>
            <person name="Schmutz J."/>
            <person name="Taga M."/>
            <person name="White G.J."/>
            <person name="Zhou S."/>
            <person name="Schwartz D.C."/>
            <person name="Freitag M."/>
            <person name="Ma L.J."/>
            <person name="Danchin E.G."/>
            <person name="Henrissat B."/>
            <person name="Coutinho P.M."/>
            <person name="Nelson D.R."/>
            <person name="Straney D."/>
            <person name="Napoli C.A."/>
            <person name="Barker B.M."/>
            <person name="Gribskov M."/>
            <person name="Rep M."/>
            <person name="Kroken S."/>
            <person name="Molnar I."/>
            <person name="Rensing C."/>
            <person name="Kennell J.C."/>
            <person name="Zamora J."/>
            <person name="Farman M.L."/>
            <person name="Selker E.U."/>
            <person name="Salamov A."/>
            <person name="Shapiro H."/>
            <person name="Pangilinan J."/>
            <person name="Lindquist E."/>
            <person name="Lamers C."/>
            <person name="Grigoriev I.V."/>
            <person name="Geiser D.M."/>
            <person name="Covert S.F."/>
            <person name="Temporini E."/>
            <person name="Vanetten H.D."/>
        </authorList>
    </citation>
    <scope>NUCLEOTIDE SEQUENCE [LARGE SCALE GENOMIC DNA]</scope>
    <source>
        <strain evidence="3">ATCC MYA-4622 / CBS 123669 / FGSC 9596 / NRRL 45880 / 77-13-4</strain>
    </source>
</reference>
<sequence length="293" mass="32570">MEQENIPKRKHNMKDLYRELSKRYNTMPIYITDPAIFNYQCATAMSEASGSEEFIEMVADIKESNMAEAVTYAQNMFAEQDDRFPGLTCLVSMDSILDLAGVPVYENLFQEDRPTMNELDPEWLSDIKDYLPERSECIGGRPPNYLSSEESDSEDDAQSDYSESSVDEVPVKPRKRIRRGASPSTTGSSSTSASTEGRTLRNGKRTRTPDDADTVVDEAPKNKRRRKGKTSSSNSSNSNNSSSNSSSSHSASLPSVTESAPDPDAEYDLLDDGDFPLLRRSGRLNRIAGRRSA</sequence>
<evidence type="ECO:0000256" key="1">
    <source>
        <dbReference type="SAM" id="MobiDB-lite"/>
    </source>
</evidence>
<evidence type="ECO:0000313" key="3">
    <source>
        <dbReference type="Proteomes" id="UP000005206"/>
    </source>
</evidence>
<protein>
    <submittedName>
        <fullName evidence="2">Uncharacterized protein</fullName>
    </submittedName>
</protein>
<dbReference type="HOGENOM" id="CLU_950250_0_0_1"/>
<feature type="compositionally biased region" description="Low complexity" evidence="1">
    <location>
        <begin position="231"/>
        <end position="252"/>
    </location>
</feature>
<dbReference type="AlphaFoldDB" id="C7YLT0"/>
<dbReference type="Proteomes" id="UP000005206">
    <property type="component" value="Chromosome 3"/>
</dbReference>
<dbReference type="InParanoid" id="C7YLT0"/>
<feature type="compositionally biased region" description="Acidic residues" evidence="1">
    <location>
        <begin position="149"/>
        <end position="158"/>
    </location>
</feature>